<protein>
    <recommendedName>
        <fullName evidence="3">DUF1850 domain-containing protein</fullName>
    </recommendedName>
</protein>
<comment type="caution">
    <text evidence="1">The sequence shown here is derived from an EMBL/GenBank/DDBJ whole genome shotgun (WGS) entry which is preliminary data.</text>
</comment>
<dbReference type="EMBL" id="BMYO01000007">
    <property type="protein sequence ID" value="GHD66031.1"/>
    <property type="molecule type" value="Genomic_DNA"/>
</dbReference>
<sequence>MLLWLLPLAALLTVAFVIVNSLGCNYELRINHRNLSYYGVCRFGDVTFLESDQQTGSQWSVSAYQISVANQLIFLIRERRQLRDGVGNVQLLDDYNHTQRQYLLVNYAWMPVDDGRIALFQVSPHHDVWVGKRDGPIDLMDALFPRRPPDWQPERTPAQ</sequence>
<dbReference type="Proteomes" id="UP000604737">
    <property type="component" value="Unassembled WGS sequence"/>
</dbReference>
<gene>
    <name evidence="1" type="ORF">GCM10007350_27590</name>
</gene>
<name>A0ABQ3H1U0_9NEIS</name>
<accession>A0ABQ3H1U0</accession>
<evidence type="ECO:0008006" key="3">
    <source>
        <dbReference type="Google" id="ProtNLM"/>
    </source>
</evidence>
<organism evidence="1 2">
    <name type="scientific">Jeongeupia chitinilytica</name>
    <dbReference type="NCBI Taxonomy" id="1041641"/>
    <lineage>
        <taxon>Bacteria</taxon>
        <taxon>Pseudomonadati</taxon>
        <taxon>Pseudomonadota</taxon>
        <taxon>Betaproteobacteria</taxon>
        <taxon>Neisseriales</taxon>
        <taxon>Chitinibacteraceae</taxon>
        <taxon>Jeongeupia</taxon>
    </lineage>
</organism>
<proteinExistence type="predicted"/>
<evidence type="ECO:0000313" key="2">
    <source>
        <dbReference type="Proteomes" id="UP000604737"/>
    </source>
</evidence>
<keyword evidence="2" id="KW-1185">Reference proteome</keyword>
<reference evidence="2" key="1">
    <citation type="journal article" date="2019" name="Int. J. Syst. Evol. Microbiol.">
        <title>The Global Catalogue of Microorganisms (GCM) 10K type strain sequencing project: providing services to taxonomists for standard genome sequencing and annotation.</title>
        <authorList>
            <consortium name="The Broad Institute Genomics Platform"/>
            <consortium name="The Broad Institute Genome Sequencing Center for Infectious Disease"/>
            <person name="Wu L."/>
            <person name="Ma J."/>
        </authorList>
    </citation>
    <scope>NUCLEOTIDE SEQUENCE [LARGE SCALE GENOMIC DNA]</scope>
    <source>
        <strain evidence="2">KCTC 23701</strain>
    </source>
</reference>
<evidence type="ECO:0000313" key="1">
    <source>
        <dbReference type="EMBL" id="GHD66031.1"/>
    </source>
</evidence>